<dbReference type="InterPro" id="IPR009057">
    <property type="entry name" value="Homeodomain-like_sf"/>
</dbReference>
<evidence type="ECO:0000256" key="2">
    <source>
        <dbReference type="ARBA" id="ARBA00023125"/>
    </source>
</evidence>
<dbReference type="InterPro" id="IPR001647">
    <property type="entry name" value="HTH_TetR"/>
</dbReference>
<dbReference type="SUPFAM" id="SSF46689">
    <property type="entry name" value="Homeodomain-like"/>
    <property type="match status" value="1"/>
</dbReference>
<dbReference type="EMBL" id="BMGP01000002">
    <property type="protein sequence ID" value="GGF18083.1"/>
    <property type="molecule type" value="Genomic_DNA"/>
</dbReference>
<proteinExistence type="predicted"/>
<accession>A0A917EVH6</accession>
<keyword evidence="3" id="KW-0804">Transcription</keyword>
<dbReference type="GO" id="GO:0000976">
    <property type="term" value="F:transcription cis-regulatory region binding"/>
    <property type="evidence" value="ECO:0007669"/>
    <property type="project" value="TreeGrafter"/>
</dbReference>
<feature type="DNA-binding region" description="H-T-H motif" evidence="4">
    <location>
        <begin position="39"/>
        <end position="58"/>
    </location>
</feature>
<evidence type="ECO:0000256" key="4">
    <source>
        <dbReference type="PROSITE-ProRule" id="PRU00335"/>
    </source>
</evidence>
<protein>
    <submittedName>
        <fullName evidence="6">TetR family transcriptional regulator</fullName>
    </submittedName>
</protein>
<comment type="caution">
    <text evidence="6">The sequence shown here is derived from an EMBL/GenBank/DDBJ whole genome shotgun (WGS) entry which is preliminary data.</text>
</comment>
<keyword evidence="2 4" id="KW-0238">DNA-binding</keyword>
<dbReference type="InterPro" id="IPR036271">
    <property type="entry name" value="Tet_transcr_reg_TetR-rel_C_sf"/>
</dbReference>
<dbReference type="GO" id="GO:0003700">
    <property type="term" value="F:DNA-binding transcription factor activity"/>
    <property type="evidence" value="ECO:0007669"/>
    <property type="project" value="TreeGrafter"/>
</dbReference>
<name>A0A917EVH6_9MICO</name>
<dbReference type="RefSeq" id="WP_188674669.1">
    <property type="nucleotide sequence ID" value="NZ_BMGP01000002.1"/>
</dbReference>
<dbReference type="SUPFAM" id="SSF48498">
    <property type="entry name" value="Tetracyclin repressor-like, C-terminal domain"/>
    <property type="match status" value="1"/>
</dbReference>
<dbReference type="InterPro" id="IPR025996">
    <property type="entry name" value="MT1864/Rv1816-like_C"/>
</dbReference>
<feature type="domain" description="HTH tetR-type" evidence="5">
    <location>
        <begin position="15"/>
        <end position="76"/>
    </location>
</feature>
<keyword evidence="7" id="KW-1185">Reference proteome</keyword>
<evidence type="ECO:0000256" key="3">
    <source>
        <dbReference type="ARBA" id="ARBA00023163"/>
    </source>
</evidence>
<gene>
    <name evidence="6" type="ORF">GCM10011399_09710</name>
</gene>
<dbReference type="PANTHER" id="PTHR30055:SF209">
    <property type="entry name" value="POSSIBLE TRANSCRIPTIONAL REGULATORY PROTEIN (PROBABLY TETR-FAMILY)"/>
    <property type="match status" value="1"/>
</dbReference>
<organism evidence="6 7">
    <name type="scientific">Subtercola lobariae</name>
    <dbReference type="NCBI Taxonomy" id="1588641"/>
    <lineage>
        <taxon>Bacteria</taxon>
        <taxon>Bacillati</taxon>
        <taxon>Actinomycetota</taxon>
        <taxon>Actinomycetes</taxon>
        <taxon>Micrococcales</taxon>
        <taxon>Microbacteriaceae</taxon>
        <taxon>Subtercola</taxon>
    </lineage>
</organism>
<dbReference type="Pfam" id="PF13305">
    <property type="entry name" value="TetR_C_33"/>
    <property type="match status" value="1"/>
</dbReference>
<keyword evidence="1" id="KW-0805">Transcription regulation</keyword>
<dbReference type="Gene3D" id="1.10.357.10">
    <property type="entry name" value="Tetracycline Repressor, domain 2"/>
    <property type="match status" value="1"/>
</dbReference>
<sequence length="206" mass="22411">MTDTARKRNPRGSGDLLREEILVAAITLIDTTDDTNALTLRGVARQASISAPSIYSHFDNLTLLVEAVLQSSFHELAESVRTAMAAEQQPAAKLLAAGRAYVDFGWQHKARYRLMFAETGYAENAVETFALVAESLQRCIDAGISGSTDARADTWIVWAALHGVATLDKPARADYLRLGALDRPALLETIIRRLTLIHGPPALAKL</sequence>
<evidence type="ECO:0000256" key="1">
    <source>
        <dbReference type="ARBA" id="ARBA00023015"/>
    </source>
</evidence>
<dbReference type="InterPro" id="IPR050109">
    <property type="entry name" value="HTH-type_TetR-like_transc_reg"/>
</dbReference>
<evidence type="ECO:0000313" key="6">
    <source>
        <dbReference type="EMBL" id="GGF18083.1"/>
    </source>
</evidence>
<reference evidence="6 7" key="1">
    <citation type="journal article" date="2014" name="Int. J. Syst. Evol. Microbiol.">
        <title>Complete genome sequence of Corynebacterium casei LMG S-19264T (=DSM 44701T), isolated from a smear-ripened cheese.</title>
        <authorList>
            <consortium name="US DOE Joint Genome Institute (JGI-PGF)"/>
            <person name="Walter F."/>
            <person name="Albersmeier A."/>
            <person name="Kalinowski J."/>
            <person name="Ruckert C."/>
        </authorList>
    </citation>
    <scope>NUCLEOTIDE SEQUENCE [LARGE SCALE GENOMIC DNA]</scope>
    <source>
        <strain evidence="6 7">CGMCC 1.12976</strain>
    </source>
</reference>
<evidence type="ECO:0000259" key="5">
    <source>
        <dbReference type="PROSITE" id="PS50977"/>
    </source>
</evidence>
<dbReference type="PROSITE" id="PS50977">
    <property type="entry name" value="HTH_TETR_2"/>
    <property type="match status" value="1"/>
</dbReference>
<dbReference type="AlphaFoldDB" id="A0A917EVH6"/>
<dbReference type="Proteomes" id="UP000598775">
    <property type="component" value="Unassembled WGS sequence"/>
</dbReference>
<dbReference type="PANTHER" id="PTHR30055">
    <property type="entry name" value="HTH-TYPE TRANSCRIPTIONAL REGULATOR RUTR"/>
    <property type="match status" value="1"/>
</dbReference>
<evidence type="ECO:0000313" key="7">
    <source>
        <dbReference type="Proteomes" id="UP000598775"/>
    </source>
</evidence>